<dbReference type="InterPro" id="IPR036388">
    <property type="entry name" value="WH-like_DNA-bd_sf"/>
</dbReference>
<protein>
    <submittedName>
        <fullName evidence="3">HTH domain protein</fullName>
    </submittedName>
</protein>
<dbReference type="RefSeq" id="WP_082687285.1">
    <property type="nucleotide sequence ID" value="NZ_CEML01000003.1"/>
</dbReference>
<feature type="domain" description="HTH marR-type" evidence="2">
    <location>
        <begin position="21"/>
        <end position="70"/>
    </location>
</feature>
<evidence type="ECO:0000256" key="1">
    <source>
        <dbReference type="SAM" id="MobiDB-lite"/>
    </source>
</evidence>
<evidence type="ECO:0000313" key="4">
    <source>
        <dbReference type="Proteomes" id="UP000066737"/>
    </source>
</evidence>
<dbReference type="GO" id="GO:0003700">
    <property type="term" value="F:DNA-binding transcription factor activity"/>
    <property type="evidence" value="ECO:0007669"/>
    <property type="project" value="InterPro"/>
</dbReference>
<dbReference type="Pfam" id="PF12802">
    <property type="entry name" value="MarR_2"/>
    <property type="match status" value="1"/>
</dbReference>
<dbReference type="Proteomes" id="UP000066737">
    <property type="component" value="Plasmid pSTJ001"/>
</dbReference>
<proteinExistence type="predicted"/>
<organism evidence="3 4">
    <name type="scientific">Halobacterium hubeiense</name>
    <dbReference type="NCBI Taxonomy" id="1407499"/>
    <lineage>
        <taxon>Archaea</taxon>
        <taxon>Methanobacteriati</taxon>
        <taxon>Methanobacteriota</taxon>
        <taxon>Stenosarchaea group</taxon>
        <taxon>Halobacteria</taxon>
        <taxon>Halobacteriales</taxon>
        <taxon>Halobacteriaceae</taxon>
        <taxon>Halobacterium</taxon>
    </lineage>
</organism>
<sequence>MVVPVDDLTNDDPYPVKPDTNEYEALSFLVAHHQYGFTPSEIAARTDLSETSASKAMARLFEDRLVERAETTYYINPHRADELKQRLASLDSAARIFEKAPDDAYAKQGWEHEVPSLDRDESTEPTSDHSKTAEERAQAIIEDIEDRRAEE</sequence>
<dbReference type="OrthoDB" id="195563at2157"/>
<dbReference type="InterPro" id="IPR000835">
    <property type="entry name" value="HTH_MarR-typ"/>
</dbReference>
<dbReference type="SUPFAM" id="SSF46785">
    <property type="entry name" value="Winged helix' DNA-binding domain"/>
    <property type="match status" value="1"/>
</dbReference>
<accession>A0A0U5D208</accession>
<dbReference type="GeneID" id="32029147"/>
<reference evidence="4" key="1">
    <citation type="journal article" date="2016" name="Environ. Microbiol.">
        <title>The complete genome of a viable archaeum isolated from 123-million-year-old rock salt.</title>
        <authorList>
            <person name="Jaakkola S.T."/>
            <person name="Pfeiffer F."/>
            <person name="Ravantti J.J."/>
            <person name="Guo Q."/>
            <person name="Liu Y."/>
            <person name="Chen X."/>
            <person name="Ma H."/>
            <person name="Yang C."/>
            <person name="Oksanen H.M."/>
            <person name="Bamford D.H."/>
        </authorList>
    </citation>
    <scope>NUCLEOTIDE SEQUENCE</scope>
    <source>
        <strain evidence="4">JI20-1</strain>
        <plasmid evidence="4">Plasmid pSTJ001</plasmid>
    </source>
</reference>
<keyword evidence="4" id="KW-1185">Reference proteome</keyword>
<dbReference type="Gene3D" id="1.10.10.10">
    <property type="entry name" value="Winged helix-like DNA-binding domain superfamily/Winged helix DNA-binding domain"/>
    <property type="match status" value="1"/>
</dbReference>
<feature type="compositionally biased region" description="Basic and acidic residues" evidence="1">
    <location>
        <begin position="108"/>
        <end position="137"/>
    </location>
</feature>
<feature type="region of interest" description="Disordered" evidence="1">
    <location>
        <begin position="108"/>
        <end position="151"/>
    </location>
</feature>
<geneLocation type="plasmid" evidence="4">
    <name>pSTJ001</name>
</geneLocation>
<dbReference type="KEGG" id="hhb:Hhub_4300"/>
<evidence type="ECO:0000259" key="2">
    <source>
        <dbReference type="Pfam" id="PF12802"/>
    </source>
</evidence>
<name>A0A0U5D208_9EURY</name>
<evidence type="ECO:0000313" key="3">
    <source>
        <dbReference type="EMBL" id="CQH64167.1"/>
    </source>
</evidence>
<dbReference type="InterPro" id="IPR036390">
    <property type="entry name" value="WH_DNA-bd_sf"/>
</dbReference>
<gene>
    <name evidence="3" type="ORF">HHUB_4300</name>
</gene>
<dbReference type="EMBL" id="LN831303">
    <property type="protein sequence ID" value="CQH64167.1"/>
    <property type="molecule type" value="Genomic_DNA"/>
</dbReference>
<dbReference type="AlphaFoldDB" id="A0A0U5D208"/>